<feature type="compositionally biased region" description="Low complexity" evidence="1">
    <location>
        <begin position="85"/>
        <end position="107"/>
    </location>
</feature>
<feature type="compositionally biased region" description="Low complexity" evidence="1">
    <location>
        <begin position="426"/>
        <end position="438"/>
    </location>
</feature>
<dbReference type="AlphaFoldDB" id="A0A194UR08"/>
<feature type="region of interest" description="Disordered" evidence="1">
    <location>
        <begin position="1"/>
        <end position="21"/>
    </location>
</feature>
<dbReference type="STRING" id="694573.A0A194UR08"/>
<evidence type="ECO:0000313" key="3">
    <source>
        <dbReference type="Proteomes" id="UP000078576"/>
    </source>
</evidence>
<feature type="region of interest" description="Disordered" evidence="1">
    <location>
        <begin position="39"/>
        <end position="202"/>
    </location>
</feature>
<feature type="region of interest" description="Disordered" evidence="1">
    <location>
        <begin position="822"/>
        <end position="914"/>
    </location>
</feature>
<dbReference type="EMBL" id="KN714671">
    <property type="protein sequence ID" value="KUI54110.1"/>
    <property type="molecule type" value="Genomic_DNA"/>
</dbReference>
<protein>
    <submittedName>
        <fullName evidence="2">Uncharacterized protein</fullName>
    </submittedName>
</protein>
<feature type="compositionally biased region" description="Acidic residues" evidence="1">
    <location>
        <begin position="471"/>
        <end position="488"/>
    </location>
</feature>
<feature type="compositionally biased region" description="Low complexity" evidence="1">
    <location>
        <begin position="897"/>
        <end position="906"/>
    </location>
</feature>
<dbReference type="Proteomes" id="UP000078576">
    <property type="component" value="Unassembled WGS sequence"/>
</dbReference>
<gene>
    <name evidence="2" type="ORF">VP1G_01344</name>
</gene>
<feature type="compositionally biased region" description="Low complexity" evidence="1">
    <location>
        <begin position="180"/>
        <end position="192"/>
    </location>
</feature>
<accession>A0A194UR08</accession>
<feature type="compositionally biased region" description="Pro residues" evidence="1">
    <location>
        <begin position="291"/>
        <end position="304"/>
    </location>
</feature>
<feature type="compositionally biased region" description="Polar residues" evidence="1">
    <location>
        <begin position="579"/>
        <end position="597"/>
    </location>
</feature>
<dbReference type="PANTHER" id="PTHR42068:SF1">
    <property type="entry name" value="YALI0B18964P"/>
    <property type="match status" value="1"/>
</dbReference>
<dbReference type="OrthoDB" id="5396252at2759"/>
<feature type="compositionally biased region" description="Basic residues" evidence="1">
    <location>
        <begin position="1"/>
        <end position="11"/>
    </location>
</feature>
<evidence type="ECO:0000256" key="1">
    <source>
        <dbReference type="SAM" id="MobiDB-lite"/>
    </source>
</evidence>
<evidence type="ECO:0000313" key="2">
    <source>
        <dbReference type="EMBL" id="KUI54110.1"/>
    </source>
</evidence>
<feature type="compositionally biased region" description="Basic and acidic residues" evidence="1">
    <location>
        <begin position="446"/>
        <end position="470"/>
    </location>
</feature>
<feature type="compositionally biased region" description="Polar residues" evidence="1">
    <location>
        <begin position="366"/>
        <end position="376"/>
    </location>
</feature>
<sequence>MARFSFGKRKSTAGIDNDLTTPSFRVLDRSEVLAEGKSFHGGASLSAKTHSLPRTTVSDINLEDNVFADYKPNYRGSGSSNTTKANSTDNSSHHSSASTAPSSADLSNQEDLRFANKRDAPTQHTPKSSSSGSGSGFLKSAGRSWSFGGPKKPLPSVSAGNNDNIPITPPVPVQYKGGRARATTTSTDATVTPPKLDQDNGFDLGGSFGKMFSGFDKRSSAMALNDENGRHVLQPAAATAARFNAPSPIHVDTTSRIEPPPRSWASHRSQHSSDNLLSASPQTASPTKENAPPPVPKDAPPPVPRHADIRVQGPGQSSSENILKRTSAMFSGRRKSVGKVLDTPEDEGEDESDDLDTALLAVSRYMSDTNSRSPTPTEVVGGRYRRNEEMSGPGYKVVSSQKFDSTDDDNLFDNVPLNTERFNKPQQPQQNQTESQTTHKVMTTSEFEKYRKDKEVEKRRAEMDRAREQASDEDEEDDINYDDDEDEVEKSKQLAKQRRKQEAHMSVYRQQMMKVTGDNPDAPPTRPGMQISFSTPNLTVPEFSKNPSSDASEDDEEVPLAILAAHGFPNKNRPPTRLMNMSSNPNLRQAAQPSYQRPGSAIGHAQGGSLPPFARGLPQDPYGLVNAPTRESFALGGGIPAGQPSPLPPGGLVGVIASEERSRALRRGSPQVPQMDNFQGMQSMGPGGFDPIHGIPPQMMYPPPAPMVSPGEQAQIQLNQQMAQFMQMQMQFMQMMAGNNNPVNGPPRSAGHVGSNSISSTPGMNGMGMGMGMPTGMDTNMGGHSSFLELPTLDARGDMHGRTMSMVQPSSASWLQAPQPGYAGSIRAQGDGYAPSLAPSERSNVGLPGRYRPVSHVPTASTSTAATTADHSRKTMSGARSPYSESQTLRVVEKSPSKNSSMTSSSARVEVDDDDEEGWAAMKAKRDQRKSAWRVRKTLAPGELDIGSLIT</sequence>
<feature type="region of interest" description="Disordered" evidence="1">
    <location>
        <begin position="567"/>
        <end position="609"/>
    </location>
</feature>
<feature type="compositionally biased region" description="Polar residues" evidence="1">
    <location>
        <begin position="46"/>
        <end position="59"/>
    </location>
</feature>
<feature type="compositionally biased region" description="Polar residues" evidence="1">
    <location>
        <begin position="272"/>
        <end position="288"/>
    </location>
</feature>
<proteinExistence type="predicted"/>
<organism evidence="2 3">
    <name type="scientific">Cytospora mali</name>
    <name type="common">Apple Valsa canker fungus</name>
    <name type="synonym">Valsa mali</name>
    <dbReference type="NCBI Taxonomy" id="578113"/>
    <lineage>
        <taxon>Eukaryota</taxon>
        <taxon>Fungi</taxon>
        <taxon>Dikarya</taxon>
        <taxon>Ascomycota</taxon>
        <taxon>Pezizomycotina</taxon>
        <taxon>Sordariomycetes</taxon>
        <taxon>Sordariomycetidae</taxon>
        <taxon>Diaporthales</taxon>
        <taxon>Cytosporaceae</taxon>
        <taxon>Cytospora</taxon>
    </lineage>
</organism>
<feature type="region of interest" description="Disordered" evidence="1">
    <location>
        <begin position="241"/>
        <end position="505"/>
    </location>
</feature>
<name>A0A194UR08_CYTMA</name>
<feature type="compositionally biased region" description="Acidic residues" evidence="1">
    <location>
        <begin position="343"/>
        <end position="356"/>
    </location>
</feature>
<dbReference type="PANTHER" id="PTHR42068">
    <property type="entry name" value="YALI0B18964P"/>
    <property type="match status" value="1"/>
</dbReference>
<feature type="compositionally biased region" description="Low complexity" evidence="1">
    <location>
        <begin position="859"/>
        <end position="869"/>
    </location>
</feature>
<reference evidence="3" key="1">
    <citation type="submission" date="2014-12" db="EMBL/GenBank/DDBJ databases">
        <title>Genome Sequence of Valsa Canker Pathogens Uncovers a Specific Adaption of Colonization on Woody Bark.</title>
        <authorList>
            <person name="Yin Z."/>
            <person name="Liu H."/>
            <person name="Gao X."/>
            <person name="Li Z."/>
            <person name="Song N."/>
            <person name="Ke X."/>
            <person name="Dai Q."/>
            <person name="Wu Y."/>
            <person name="Sun Y."/>
            <person name="Xu J.-R."/>
            <person name="Kang Z.K."/>
            <person name="Wang L."/>
            <person name="Huang L."/>
        </authorList>
    </citation>
    <scope>NUCLEOTIDE SEQUENCE [LARGE SCALE GENOMIC DNA]</scope>
    <source>
        <strain evidence="3">SXYL134</strain>
    </source>
</reference>
<feature type="compositionally biased region" description="Basic and acidic residues" evidence="1">
    <location>
        <begin position="110"/>
        <end position="121"/>
    </location>
</feature>
<keyword evidence="3" id="KW-1185">Reference proteome</keyword>